<evidence type="ECO:0000313" key="1">
    <source>
        <dbReference type="EMBL" id="CDH32752.1"/>
    </source>
</evidence>
<dbReference type="HOGENOM" id="CLU_073012_0_0_6"/>
<dbReference type="RefSeq" id="WP_038187136.1">
    <property type="nucleotide sequence ID" value="NZ_CAWLWA010000153.1"/>
</dbReference>
<accession>A0A077Q8Z4</accession>
<comment type="caution">
    <text evidence="1">The sequence shown here is derived from an EMBL/GenBank/DDBJ whole genome shotgun (WGS) entry which is preliminary data.</text>
</comment>
<reference evidence="1" key="1">
    <citation type="submission" date="2013-07" db="EMBL/GenBank/DDBJ databases">
        <title>Sub-species coevolution in mutualistic symbiosis.</title>
        <authorList>
            <person name="Murfin K."/>
            <person name="Klassen J."/>
            <person name="Lee M."/>
            <person name="Forst S."/>
            <person name="Stock P."/>
            <person name="Goodrich-Blair H."/>
        </authorList>
    </citation>
    <scope>NUCLEOTIDE SEQUENCE [LARGE SCALE GENOMIC DNA]</scope>
    <source>
        <strain evidence="1">Intermedium</strain>
    </source>
</reference>
<gene>
    <name evidence="1" type="ORF">XBI1_2100003</name>
</gene>
<protein>
    <recommendedName>
        <fullName evidence="2">DUF2971 domain-containing protein</fullName>
    </recommendedName>
</protein>
<sequence length="245" mass="28975">MPAITDPEILRQPIFLRRKLWRYMDFTKFVSLISSNNLFLSRIDKFRDPYEGMLPKENELIKQKNEQKTNNSYRDTIKHNKEKYYANCWYASRYESAAMWVLYAKTNEAIAIETNYQILSEELPDYVYLGLVSYIDYKKKSIKMHSDDSINSMNIFMYKRKSFLHEKEARIIMSIDNIDKTKQNHEGVYIPINLNKLIKKIHIAPDAPSWFEDLVKDIAIKHSIKAPVIKSSLYLSPDNESIIVK</sequence>
<dbReference type="AlphaFoldDB" id="A0A077Q8Z4"/>
<proteinExistence type="predicted"/>
<evidence type="ECO:0008006" key="2">
    <source>
        <dbReference type="Google" id="ProtNLM"/>
    </source>
</evidence>
<dbReference type="EMBL" id="CBTB010000125">
    <property type="protein sequence ID" value="CDH32752.1"/>
    <property type="molecule type" value="Genomic_DNA"/>
</dbReference>
<dbReference type="Proteomes" id="UP000028480">
    <property type="component" value="Unassembled WGS sequence"/>
</dbReference>
<organism evidence="1">
    <name type="scientific">Xenorhabdus bovienii str. Intermedium</name>
    <dbReference type="NCBI Taxonomy" id="1379677"/>
    <lineage>
        <taxon>Bacteria</taxon>
        <taxon>Pseudomonadati</taxon>
        <taxon>Pseudomonadota</taxon>
        <taxon>Gammaproteobacteria</taxon>
        <taxon>Enterobacterales</taxon>
        <taxon>Morganellaceae</taxon>
        <taxon>Xenorhabdus</taxon>
    </lineage>
</organism>
<name>A0A077Q8Z4_XENBV</name>